<organism evidence="2">
    <name type="scientific">Arion vulgaris</name>
    <dbReference type="NCBI Taxonomy" id="1028688"/>
    <lineage>
        <taxon>Eukaryota</taxon>
        <taxon>Metazoa</taxon>
        <taxon>Spiralia</taxon>
        <taxon>Lophotrochozoa</taxon>
        <taxon>Mollusca</taxon>
        <taxon>Gastropoda</taxon>
        <taxon>Heterobranchia</taxon>
        <taxon>Euthyneura</taxon>
        <taxon>Panpulmonata</taxon>
        <taxon>Eupulmonata</taxon>
        <taxon>Stylommatophora</taxon>
        <taxon>Helicina</taxon>
        <taxon>Arionoidea</taxon>
        <taxon>Arionidae</taxon>
        <taxon>Arion</taxon>
    </lineage>
</organism>
<proteinExistence type="predicted"/>
<accession>A0A0B6YUH3</accession>
<dbReference type="EMBL" id="HACG01013028">
    <property type="protein sequence ID" value="CEK59893.1"/>
    <property type="molecule type" value="Transcribed_RNA"/>
</dbReference>
<name>A0A0B6YUH3_9EUPU</name>
<gene>
    <name evidence="2" type="primary">ORF37779</name>
</gene>
<protein>
    <submittedName>
        <fullName evidence="2">Uncharacterized protein</fullName>
    </submittedName>
</protein>
<feature type="compositionally biased region" description="Polar residues" evidence="1">
    <location>
        <begin position="33"/>
        <end position="50"/>
    </location>
</feature>
<sequence length="105" mass="11963">GPQVYKDVLNYLKKRLDTKEHEQLGYGSDKEVTNSSNYNFNSETSSSFCSENDDDEEEEVTYVKEAFVNENLEVVDTHCRKDSISYTSFDCGENKVLDEVSGNPN</sequence>
<evidence type="ECO:0000313" key="2">
    <source>
        <dbReference type="EMBL" id="CEK59893.1"/>
    </source>
</evidence>
<dbReference type="AlphaFoldDB" id="A0A0B6YUH3"/>
<reference evidence="2" key="1">
    <citation type="submission" date="2014-12" db="EMBL/GenBank/DDBJ databases">
        <title>Insight into the proteome of Arion vulgaris.</title>
        <authorList>
            <person name="Aradska J."/>
            <person name="Bulat T."/>
            <person name="Smidak R."/>
            <person name="Sarate P."/>
            <person name="Gangsoo J."/>
            <person name="Sialana F."/>
            <person name="Bilban M."/>
            <person name="Lubec G."/>
        </authorList>
    </citation>
    <scope>NUCLEOTIDE SEQUENCE</scope>
    <source>
        <tissue evidence="2">Skin</tissue>
    </source>
</reference>
<feature type="compositionally biased region" description="Basic and acidic residues" evidence="1">
    <location>
        <begin position="22"/>
        <end position="32"/>
    </location>
</feature>
<feature type="non-terminal residue" evidence="2">
    <location>
        <position position="1"/>
    </location>
</feature>
<feature type="region of interest" description="Disordered" evidence="1">
    <location>
        <begin position="22"/>
        <end position="55"/>
    </location>
</feature>
<evidence type="ECO:0000256" key="1">
    <source>
        <dbReference type="SAM" id="MobiDB-lite"/>
    </source>
</evidence>
<feature type="non-terminal residue" evidence="2">
    <location>
        <position position="105"/>
    </location>
</feature>